<keyword evidence="3" id="KW-0547">Nucleotide-binding</keyword>
<dbReference type="EMBL" id="CATQJL010000223">
    <property type="protein sequence ID" value="CAJ0599901.1"/>
    <property type="molecule type" value="Genomic_DNA"/>
</dbReference>
<evidence type="ECO:0000256" key="5">
    <source>
        <dbReference type="ARBA" id="ARBA00022842"/>
    </source>
</evidence>
<accession>A0AA36M6H7</accession>
<name>A0AA36M6H7_CYLNA</name>
<keyword evidence="9" id="KW-1185">Reference proteome</keyword>
<keyword evidence="4" id="KW-0067">ATP-binding</keyword>
<dbReference type="Proteomes" id="UP001176961">
    <property type="component" value="Unassembled WGS sequence"/>
</dbReference>
<organism evidence="8 9">
    <name type="scientific">Cylicocyclus nassatus</name>
    <name type="common">Nematode worm</name>
    <dbReference type="NCBI Taxonomy" id="53992"/>
    <lineage>
        <taxon>Eukaryota</taxon>
        <taxon>Metazoa</taxon>
        <taxon>Ecdysozoa</taxon>
        <taxon>Nematoda</taxon>
        <taxon>Chromadorea</taxon>
        <taxon>Rhabditida</taxon>
        <taxon>Rhabditina</taxon>
        <taxon>Rhabditomorpha</taxon>
        <taxon>Strongyloidea</taxon>
        <taxon>Strongylidae</taxon>
        <taxon>Cylicocyclus</taxon>
    </lineage>
</organism>
<dbReference type="GO" id="GO:0006874">
    <property type="term" value="P:intracellular calcium ion homeostasis"/>
    <property type="evidence" value="ECO:0007669"/>
    <property type="project" value="TreeGrafter"/>
</dbReference>
<evidence type="ECO:0000256" key="4">
    <source>
        <dbReference type="ARBA" id="ARBA00022840"/>
    </source>
</evidence>
<keyword evidence="7" id="KW-0732">Signal</keyword>
<dbReference type="PANTHER" id="PTHR45630">
    <property type="entry name" value="CATION-TRANSPORTING ATPASE-RELATED"/>
    <property type="match status" value="1"/>
</dbReference>
<proteinExistence type="predicted"/>
<dbReference type="GO" id="GO:0005524">
    <property type="term" value="F:ATP binding"/>
    <property type="evidence" value="ECO:0007669"/>
    <property type="project" value="UniProtKB-KW"/>
</dbReference>
<evidence type="ECO:0000256" key="2">
    <source>
        <dbReference type="ARBA" id="ARBA00022723"/>
    </source>
</evidence>
<evidence type="ECO:0000256" key="7">
    <source>
        <dbReference type="SAM" id="SignalP"/>
    </source>
</evidence>
<dbReference type="GO" id="GO:0005789">
    <property type="term" value="C:endoplasmic reticulum membrane"/>
    <property type="evidence" value="ECO:0007669"/>
    <property type="project" value="TreeGrafter"/>
</dbReference>
<feature type="chain" id="PRO_5041245601" evidence="7">
    <location>
        <begin position="20"/>
        <end position="123"/>
    </location>
</feature>
<comment type="caution">
    <text evidence="8">The sequence shown here is derived from an EMBL/GenBank/DDBJ whole genome shotgun (WGS) entry which is preliminary data.</text>
</comment>
<comment type="subcellular location">
    <subcellularLocation>
        <location evidence="1">Membrane</location>
        <topology evidence="1">Multi-pass membrane protein</topology>
    </subcellularLocation>
</comment>
<evidence type="ECO:0000256" key="6">
    <source>
        <dbReference type="ARBA" id="ARBA00022967"/>
    </source>
</evidence>
<gene>
    <name evidence="8" type="ORF">CYNAS_LOCUS11884</name>
</gene>
<evidence type="ECO:0000313" key="8">
    <source>
        <dbReference type="EMBL" id="CAJ0599901.1"/>
    </source>
</evidence>
<dbReference type="GO" id="GO:0046872">
    <property type="term" value="F:metal ion binding"/>
    <property type="evidence" value="ECO:0007669"/>
    <property type="project" value="UniProtKB-KW"/>
</dbReference>
<keyword evidence="2" id="KW-0479">Metal-binding</keyword>
<keyword evidence="6" id="KW-1278">Translocase</keyword>
<evidence type="ECO:0000313" key="9">
    <source>
        <dbReference type="Proteomes" id="UP001176961"/>
    </source>
</evidence>
<sequence>MLVLLIFVAAAAYLWIVGSRDETCNKYKLFLECTLILTSAISPELPIELSLAVNTSLIVLQKLGIAFSIDEEKGLVKSVSDVPLESIQQSIFGTDNLPSMNAFNPSTLGRFISVFSHLPWRLL</sequence>
<evidence type="ECO:0000256" key="3">
    <source>
        <dbReference type="ARBA" id="ARBA00022741"/>
    </source>
</evidence>
<dbReference type="InterPro" id="IPR006544">
    <property type="entry name" value="P-type_TPase_V"/>
</dbReference>
<dbReference type="AlphaFoldDB" id="A0AA36M6H7"/>
<dbReference type="PANTHER" id="PTHR45630:SF7">
    <property type="entry name" value="ENDOPLASMIC RETICULUM TRANSMEMBRANE HELIX TRANSLOCASE"/>
    <property type="match status" value="1"/>
</dbReference>
<protein>
    <submittedName>
        <fullName evidence="8">Uncharacterized protein</fullName>
    </submittedName>
</protein>
<evidence type="ECO:0000256" key="1">
    <source>
        <dbReference type="ARBA" id="ARBA00004141"/>
    </source>
</evidence>
<reference evidence="8" key="1">
    <citation type="submission" date="2023-07" db="EMBL/GenBank/DDBJ databases">
        <authorList>
            <consortium name="CYATHOMIX"/>
        </authorList>
    </citation>
    <scope>NUCLEOTIDE SEQUENCE</scope>
    <source>
        <strain evidence="8">N/A</strain>
    </source>
</reference>
<dbReference type="GO" id="GO:0019829">
    <property type="term" value="F:ATPase-coupled monoatomic cation transmembrane transporter activity"/>
    <property type="evidence" value="ECO:0007669"/>
    <property type="project" value="TreeGrafter"/>
</dbReference>
<dbReference type="GO" id="GO:0015662">
    <property type="term" value="F:P-type ion transporter activity"/>
    <property type="evidence" value="ECO:0007669"/>
    <property type="project" value="TreeGrafter"/>
</dbReference>
<feature type="signal peptide" evidence="7">
    <location>
        <begin position="1"/>
        <end position="19"/>
    </location>
</feature>
<keyword evidence="5" id="KW-0460">Magnesium</keyword>